<keyword evidence="3" id="KW-0378">Hydrolase</keyword>
<proteinExistence type="inferred from homology"/>
<evidence type="ECO:0000313" key="7">
    <source>
        <dbReference type="Proteomes" id="UP000199437"/>
    </source>
</evidence>
<dbReference type="InterPro" id="IPR024775">
    <property type="entry name" value="DinB-like"/>
</dbReference>
<dbReference type="STRING" id="1267423.SAMN05216290_3644"/>
<dbReference type="InterPro" id="IPR034660">
    <property type="entry name" value="DinB/YfiT-like"/>
</dbReference>
<dbReference type="AlphaFoldDB" id="A0A1I0RJ06"/>
<feature type="domain" description="DinB-like" evidence="5">
    <location>
        <begin position="32"/>
        <end position="167"/>
    </location>
</feature>
<dbReference type="InterPro" id="IPR023774">
    <property type="entry name" value="Put_metal_dep_hydrolase_YfiT"/>
</dbReference>
<reference evidence="7" key="1">
    <citation type="submission" date="2016-10" db="EMBL/GenBank/DDBJ databases">
        <authorList>
            <person name="Varghese N."/>
            <person name="Submissions S."/>
        </authorList>
    </citation>
    <scope>NUCLEOTIDE SEQUENCE [LARGE SCALE GENOMIC DNA]</scope>
    <source>
        <strain evidence="7">CGMCC 1.12402</strain>
    </source>
</reference>
<dbReference type="OrthoDB" id="9796039at2"/>
<sequence length="176" mass="20383">MKTSLSYPIGKFETLKPINKDQIAQWIEEIATLPQRMKEAVAGLSTEQLDTPYRPEGWTIRQVIHHVPDSHMNSYIRFCWTLTEDQPTIKAYNEQAWATLPFQSTLPISASLDLLEQIHMRWVHLLKSLNQSDLDKAYIHPDDGKTNKLAKVIGMYAWHGNHHLAHITSLKARMNW</sequence>
<keyword evidence="1" id="KW-0963">Cytoplasm</keyword>
<protein>
    <submittedName>
        <fullName evidence="6">DinB superfamily protein</fullName>
    </submittedName>
</protein>
<evidence type="ECO:0000256" key="2">
    <source>
        <dbReference type="ARBA" id="ARBA00022723"/>
    </source>
</evidence>
<organism evidence="6 7">
    <name type="scientific">Roseivirga pacifica</name>
    <dbReference type="NCBI Taxonomy" id="1267423"/>
    <lineage>
        <taxon>Bacteria</taxon>
        <taxon>Pseudomonadati</taxon>
        <taxon>Bacteroidota</taxon>
        <taxon>Cytophagia</taxon>
        <taxon>Cytophagales</taxon>
        <taxon>Roseivirgaceae</taxon>
        <taxon>Roseivirga</taxon>
    </lineage>
</organism>
<evidence type="ECO:0000256" key="3">
    <source>
        <dbReference type="ARBA" id="ARBA00022801"/>
    </source>
</evidence>
<keyword evidence="2" id="KW-0479">Metal-binding</keyword>
<accession>A0A1I0RJ06</accession>
<keyword evidence="4" id="KW-0862">Zinc</keyword>
<dbReference type="Pfam" id="PF12867">
    <property type="entry name" value="DinB_2"/>
    <property type="match status" value="1"/>
</dbReference>
<dbReference type="SUPFAM" id="SSF109854">
    <property type="entry name" value="DinB/YfiT-like putative metalloenzymes"/>
    <property type="match status" value="1"/>
</dbReference>
<evidence type="ECO:0000313" key="6">
    <source>
        <dbReference type="EMBL" id="SEW40855.1"/>
    </source>
</evidence>
<keyword evidence="7" id="KW-1185">Reference proteome</keyword>
<dbReference type="GeneID" id="99988314"/>
<name>A0A1I0RJ06_9BACT</name>
<dbReference type="NCBIfam" id="NF009807">
    <property type="entry name" value="PRK13291.1"/>
    <property type="match status" value="1"/>
</dbReference>
<evidence type="ECO:0000256" key="4">
    <source>
        <dbReference type="ARBA" id="ARBA00022833"/>
    </source>
</evidence>
<dbReference type="Gene3D" id="1.20.120.450">
    <property type="entry name" value="dinb family like domain"/>
    <property type="match status" value="1"/>
</dbReference>
<dbReference type="GO" id="GO:0016787">
    <property type="term" value="F:hydrolase activity"/>
    <property type="evidence" value="ECO:0007669"/>
    <property type="project" value="UniProtKB-KW"/>
</dbReference>
<gene>
    <name evidence="6" type="ORF">SAMN05216290_3644</name>
</gene>
<dbReference type="HAMAP" id="MF_01256">
    <property type="entry name" value="YfiT_hydrol"/>
    <property type="match status" value="1"/>
</dbReference>
<evidence type="ECO:0000256" key="1">
    <source>
        <dbReference type="ARBA" id="ARBA00022490"/>
    </source>
</evidence>
<dbReference type="Proteomes" id="UP000199437">
    <property type="component" value="Unassembled WGS sequence"/>
</dbReference>
<evidence type="ECO:0000259" key="5">
    <source>
        <dbReference type="Pfam" id="PF12867"/>
    </source>
</evidence>
<dbReference type="GO" id="GO:0046872">
    <property type="term" value="F:metal ion binding"/>
    <property type="evidence" value="ECO:0007669"/>
    <property type="project" value="UniProtKB-KW"/>
</dbReference>
<dbReference type="EMBL" id="FOIR01000004">
    <property type="protein sequence ID" value="SEW40855.1"/>
    <property type="molecule type" value="Genomic_DNA"/>
</dbReference>
<dbReference type="RefSeq" id="WP_090260531.1">
    <property type="nucleotide sequence ID" value="NZ_FOIR01000004.1"/>
</dbReference>